<dbReference type="KEGG" id="bfu:BCIN_09g00780"/>
<evidence type="ECO:0000313" key="1">
    <source>
        <dbReference type="EMBL" id="ATZ53198.1"/>
    </source>
</evidence>
<proteinExistence type="predicted"/>
<reference evidence="1 2" key="1">
    <citation type="journal article" date="2011" name="PLoS Genet.">
        <title>Genomic analysis of the necrotrophic fungal pathogens Sclerotinia sclerotiorum and Botrytis cinerea.</title>
        <authorList>
            <person name="Amselem J."/>
            <person name="Cuomo C.A."/>
            <person name="van Kan J.A."/>
            <person name="Viaud M."/>
            <person name="Benito E.P."/>
            <person name="Couloux A."/>
            <person name="Coutinho P.M."/>
            <person name="de Vries R.P."/>
            <person name="Dyer P.S."/>
            <person name="Fillinger S."/>
            <person name="Fournier E."/>
            <person name="Gout L."/>
            <person name="Hahn M."/>
            <person name="Kohn L."/>
            <person name="Lapalu N."/>
            <person name="Plummer K.M."/>
            <person name="Pradier J.M."/>
            <person name="Quevillon E."/>
            <person name="Sharon A."/>
            <person name="Simon A."/>
            <person name="ten Have A."/>
            <person name="Tudzynski B."/>
            <person name="Tudzynski P."/>
            <person name="Wincker P."/>
            <person name="Andrew M."/>
            <person name="Anthouard V."/>
            <person name="Beever R.E."/>
            <person name="Beffa R."/>
            <person name="Benoit I."/>
            <person name="Bouzid O."/>
            <person name="Brault B."/>
            <person name="Chen Z."/>
            <person name="Choquer M."/>
            <person name="Collemare J."/>
            <person name="Cotton P."/>
            <person name="Danchin E.G."/>
            <person name="Da Silva C."/>
            <person name="Gautier A."/>
            <person name="Giraud C."/>
            <person name="Giraud T."/>
            <person name="Gonzalez C."/>
            <person name="Grossetete S."/>
            <person name="Guldener U."/>
            <person name="Henrissat B."/>
            <person name="Howlett B.J."/>
            <person name="Kodira C."/>
            <person name="Kretschmer M."/>
            <person name="Lappartient A."/>
            <person name="Leroch M."/>
            <person name="Levis C."/>
            <person name="Mauceli E."/>
            <person name="Neuveglise C."/>
            <person name="Oeser B."/>
            <person name="Pearson M."/>
            <person name="Poulain J."/>
            <person name="Poussereau N."/>
            <person name="Quesneville H."/>
            <person name="Rascle C."/>
            <person name="Schumacher J."/>
            <person name="Segurens B."/>
            <person name="Sexton A."/>
            <person name="Silva E."/>
            <person name="Sirven C."/>
            <person name="Soanes D.M."/>
            <person name="Talbot N.J."/>
            <person name="Templeton M."/>
            <person name="Yandava C."/>
            <person name="Yarden O."/>
            <person name="Zeng Q."/>
            <person name="Rollins J.A."/>
            <person name="Lebrun M.H."/>
            <person name="Dickman M."/>
        </authorList>
    </citation>
    <scope>NUCLEOTIDE SEQUENCE [LARGE SCALE GENOMIC DNA]</scope>
    <source>
        <strain evidence="1 2">B05.10</strain>
    </source>
</reference>
<sequence length="234" mass="26637">MSCQAYKRVKYEEKEDAKATIQLEAKARGYGVAFRQPGWPRTIIQVTILGRSFTRAFTRSKERSLHKMEQKVAKRALYHLRQLPLLPPTLPPHPRPPRADPLSAICGPVYSEIPHGGPLARFCPSYGWPSILGKRKRDEKDEPVYTAGTNAYAVTGFIDELKLSDKEKQTTEVSLKPNLDPLRLLTSQQFKGGMEHALSLLLVATFRRIENPTERQEFLDRCMARTSKMDPTLF</sequence>
<dbReference type="RefSeq" id="XP_001545939.1">
    <property type="nucleotide sequence ID" value="XM_001545889.2"/>
</dbReference>
<dbReference type="EMBL" id="CP009813">
    <property type="protein sequence ID" value="ATZ53198.1"/>
    <property type="molecule type" value="Genomic_DNA"/>
</dbReference>
<evidence type="ECO:0000313" key="2">
    <source>
        <dbReference type="Proteomes" id="UP000001798"/>
    </source>
</evidence>
<reference evidence="1 2" key="2">
    <citation type="journal article" date="2012" name="Eukaryot. Cell">
        <title>Genome update of Botrytis cinerea strains B05.10 and T4.</title>
        <authorList>
            <person name="Staats M."/>
            <person name="van Kan J.A."/>
        </authorList>
    </citation>
    <scope>NUCLEOTIDE SEQUENCE [LARGE SCALE GENOMIC DNA]</scope>
    <source>
        <strain evidence="1 2">B05.10</strain>
    </source>
</reference>
<dbReference type="OrthoDB" id="10316569at2759"/>
<accession>A0A384JRH6</accession>
<protein>
    <submittedName>
        <fullName evidence="1">Uncharacterized protein</fullName>
    </submittedName>
</protein>
<keyword evidence="2" id="KW-1185">Reference proteome</keyword>
<dbReference type="VEuPathDB" id="FungiDB:Bcin09g00780"/>
<gene>
    <name evidence="1" type="ORF">BCIN_09g00780</name>
</gene>
<dbReference type="AlphaFoldDB" id="A0A384JRH6"/>
<dbReference type="Proteomes" id="UP000001798">
    <property type="component" value="Chromosome 9"/>
</dbReference>
<dbReference type="GeneID" id="5426396"/>
<organism evidence="1 2">
    <name type="scientific">Botryotinia fuckeliana (strain B05.10)</name>
    <name type="common">Noble rot fungus</name>
    <name type="synonym">Botrytis cinerea</name>
    <dbReference type="NCBI Taxonomy" id="332648"/>
    <lineage>
        <taxon>Eukaryota</taxon>
        <taxon>Fungi</taxon>
        <taxon>Dikarya</taxon>
        <taxon>Ascomycota</taxon>
        <taxon>Pezizomycotina</taxon>
        <taxon>Leotiomycetes</taxon>
        <taxon>Helotiales</taxon>
        <taxon>Sclerotiniaceae</taxon>
        <taxon>Botrytis</taxon>
    </lineage>
</organism>
<reference evidence="1 2" key="3">
    <citation type="journal article" date="2017" name="Mol. Plant Pathol.">
        <title>A gapless genome sequence of the fungus Botrytis cinerea.</title>
        <authorList>
            <person name="Van Kan J.A."/>
            <person name="Stassen J.H."/>
            <person name="Mosbach A."/>
            <person name="Van Der Lee T.A."/>
            <person name="Faino L."/>
            <person name="Farmer A.D."/>
            <person name="Papasotiriou D.G."/>
            <person name="Zhou S."/>
            <person name="Seidl M.F."/>
            <person name="Cottam E."/>
            <person name="Edel D."/>
            <person name="Hahn M."/>
            <person name="Schwartz D.C."/>
            <person name="Dietrich R.A."/>
            <person name="Widdison S."/>
            <person name="Scalliet G."/>
        </authorList>
    </citation>
    <scope>NUCLEOTIDE SEQUENCE [LARGE SCALE GENOMIC DNA]</scope>
    <source>
        <strain evidence="1 2">B05.10</strain>
    </source>
</reference>
<name>A0A384JRH6_BOTFB</name>